<dbReference type="eggNOG" id="COG2931">
    <property type="taxonomic scope" value="Bacteria"/>
</dbReference>
<dbReference type="HOGENOM" id="CLU_047227_0_0_4"/>
<dbReference type="EMBL" id="CP000089">
    <property type="protein sequence ID" value="AAZ45683.1"/>
    <property type="molecule type" value="Genomic_DNA"/>
</dbReference>
<evidence type="ECO:0008006" key="3">
    <source>
        <dbReference type="Google" id="ProtNLM"/>
    </source>
</evidence>
<dbReference type="AlphaFoldDB" id="Q47HJ8"/>
<feature type="compositionally biased region" description="Polar residues" evidence="1">
    <location>
        <begin position="40"/>
        <end position="54"/>
    </location>
</feature>
<evidence type="ECO:0000313" key="2">
    <source>
        <dbReference type="EMBL" id="AAZ45683.1"/>
    </source>
</evidence>
<dbReference type="PANTHER" id="PTHR39431">
    <property type="entry name" value="FRPA/C-RELATED PROTEIN"/>
    <property type="match status" value="1"/>
</dbReference>
<dbReference type="STRING" id="159087.Daro_0927"/>
<name>Q47HJ8_DECAR</name>
<dbReference type="PANTHER" id="PTHR39431:SF1">
    <property type="entry name" value="FRPA_C-RELATED PROTEIN"/>
    <property type="match status" value="1"/>
</dbReference>
<feature type="region of interest" description="Disordered" evidence="1">
    <location>
        <begin position="1"/>
        <end position="76"/>
    </location>
</feature>
<evidence type="ECO:0000256" key="1">
    <source>
        <dbReference type="SAM" id="MobiDB-lite"/>
    </source>
</evidence>
<gene>
    <name evidence="2" type="ordered locus">Daro_0927</name>
</gene>
<accession>Q47HJ8</accession>
<dbReference type="OrthoDB" id="9773411at2"/>
<reference evidence="2" key="1">
    <citation type="submission" date="2005-08" db="EMBL/GenBank/DDBJ databases">
        <title>Complete sequence of Dechloromonas aromatica RCB.</title>
        <authorList>
            <person name="Salinero K.K."/>
            <person name="Copeland A."/>
            <person name="Lucas S."/>
            <person name="Lapidus A."/>
            <person name="Barry K."/>
            <person name="Detter J.C."/>
            <person name="Glavina T."/>
            <person name="Hammon N."/>
            <person name="Israni S."/>
            <person name="Pitluck S."/>
            <person name="Di Bartolo G."/>
            <person name="Trong S."/>
            <person name="Schmutz J."/>
            <person name="Larimer F."/>
            <person name="Land M."/>
            <person name="Ivanova N."/>
            <person name="Richardson P."/>
        </authorList>
    </citation>
    <scope>NUCLEOTIDE SEQUENCE</scope>
    <source>
        <strain evidence="2">RCB</strain>
    </source>
</reference>
<feature type="compositionally biased region" description="Low complexity" evidence="1">
    <location>
        <begin position="1"/>
        <end position="20"/>
    </location>
</feature>
<dbReference type="KEGG" id="dar:Daro_0927"/>
<organism evidence="2">
    <name type="scientific">Dechloromonas aromatica (strain RCB)</name>
    <dbReference type="NCBI Taxonomy" id="159087"/>
    <lineage>
        <taxon>Bacteria</taxon>
        <taxon>Pseudomonadati</taxon>
        <taxon>Pseudomonadota</taxon>
        <taxon>Betaproteobacteria</taxon>
        <taxon>Rhodocyclales</taxon>
        <taxon>Azonexaceae</taxon>
        <taxon>Dechloromonas</taxon>
    </lineage>
</organism>
<proteinExistence type="predicted"/>
<protein>
    <recommendedName>
        <fullName evidence="3">VCBS repeat-containing protein</fullName>
    </recommendedName>
</protein>
<sequence length="351" mass="37576">MKITSASLQLASSHASSQQHEVSESLKMWVGPRRPAFSDEGQTNRPQITDSVTLSDAGKAASGARATNETGNEEIDNDPKLKLIRSLMELLTGRQIKVFNASELHSEQAAPAVTAPPGASSPEAVRPAGYGVEYDYHESYTETEQTSFSASGTVTTADGRAISFDLQLSMSRSYHEESNVSLRLGDAARKTDPLVLNFSGSAAQLTNQRFAFDLNSDGSKEQINFVAPGSGFLVFDRNHDGKVNNGSELFGPNTGDGFQELAKLDDDKNGWIDENDAAFGQLQVWTRNTEGTEQLQSLGSAGVGAISLSRINTPFDIKTNANELLGKIRTSGILLQESGAAGTIQQIDLTA</sequence>